<dbReference type="AlphaFoldDB" id="A0A8B9JE94"/>
<feature type="region of interest" description="Disordered" evidence="1">
    <location>
        <begin position="63"/>
        <end position="93"/>
    </location>
</feature>
<sequence length="118" mass="12948">IEAIISAAETGFTGSLVGSKLTIFLVSIPSEHSSVLLPKALWMSCSCRHTSCSTLQDRYQTRDREKALSEGTSSPTGATGASGKLTRKSFSSRVTREACRQTESCYVKYRIFCTIRRT</sequence>
<reference evidence="2" key="1">
    <citation type="submission" date="2025-08" db="UniProtKB">
        <authorList>
            <consortium name="Ensembl"/>
        </authorList>
    </citation>
    <scope>IDENTIFICATION</scope>
</reference>
<accession>A0A8B9JE94</accession>
<dbReference type="OrthoDB" id="9389584at2759"/>
<dbReference type="Ensembl" id="ENSAMXT00005022410.1">
    <property type="protein sequence ID" value="ENSAMXP00005020268.1"/>
    <property type="gene ID" value="ENSAMXG00005010504.1"/>
</dbReference>
<evidence type="ECO:0000313" key="3">
    <source>
        <dbReference type="Proteomes" id="UP000694621"/>
    </source>
</evidence>
<name>A0A8B9JE94_ASTMX</name>
<dbReference type="Proteomes" id="UP000694621">
    <property type="component" value="Unplaced"/>
</dbReference>
<proteinExistence type="predicted"/>
<evidence type="ECO:0000313" key="2">
    <source>
        <dbReference type="Ensembl" id="ENSAMXP00005020268.1"/>
    </source>
</evidence>
<organism evidence="2 3">
    <name type="scientific">Astyanax mexicanus</name>
    <name type="common">Blind cave fish</name>
    <name type="synonym">Astyanax fasciatus mexicanus</name>
    <dbReference type="NCBI Taxonomy" id="7994"/>
    <lineage>
        <taxon>Eukaryota</taxon>
        <taxon>Metazoa</taxon>
        <taxon>Chordata</taxon>
        <taxon>Craniata</taxon>
        <taxon>Vertebrata</taxon>
        <taxon>Euteleostomi</taxon>
        <taxon>Actinopterygii</taxon>
        <taxon>Neopterygii</taxon>
        <taxon>Teleostei</taxon>
        <taxon>Ostariophysi</taxon>
        <taxon>Characiformes</taxon>
        <taxon>Characoidei</taxon>
        <taxon>Acestrorhamphidae</taxon>
        <taxon>Acestrorhamphinae</taxon>
        <taxon>Astyanax</taxon>
    </lineage>
</organism>
<evidence type="ECO:0000256" key="1">
    <source>
        <dbReference type="SAM" id="MobiDB-lite"/>
    </source>
</evidence>
<feature type="compositionally biased region" description="Polar residues" evidence="1">
    <location>
        <begin position="70"/>
        <end position="79"/>
    </location>
</feature>
<protein>
    <submittedName>
        <fullName evidence="2">Uncharacterized protein</fullName>
    </submittedName>
</protein>